<accession>A0A6A6ZBE3</accession>
<dbReference type="InterPro" id="IPR002110">
    <property type="entry name" value="Ankyrin_rpt"/>
</dbReference>
<keyword evidence="2 3" id="KW-0040">ANK repeat</keyword>
<organism evidence="4 5">
    <name type="scientific">Ophiobolus disseminans</name>
    <dbReference type="NCBI Taxonomy" id="1469910"/>
    <lineage>
        <taxon>Eukaryota</taxon>
        <taxon>Fungi</taxon>
        <taxon>Dikarya</taxon>
        <taxon>Ascomycota</taxon>
        <taxon>Pezizomycotina</taxon>
        <taxon>Dothideomycetes</taxon>
        <taxon>Pleosporomycetidae</taxon>
        <taxon>Pleosporales</taxon>
        <taxon>Pleosporineae</taxon>
        <taxon>Phaeosphaeriaceae</taxon>
        <taxon>Ophiobolus</taxon>
    </lineage>
</organism>
<dbReference type="Gene3D" id="1.25.40.20">
    <property type="entry name" value="Ankyrin repeat-containing domain"/>
    <property type="match status" value="1"/>
</dbReference>
<evidence type="ECO:0000313" key="5">
    <source>
        <dbReference type="Proteomes" id="UP000799424"/>
    </source>
</evidence>
<dbReference type="Proteomes" id="UP000799424">
    <property type="component" value="Unassembled WGS sequence"/>
</dbReference>
<dbReference type="EMBL" id="MU006258">
    <property type="protein sequence ID" value="KAF2818168.1"/>
    <property type="molecule type" value="Genomic_DNA"/>
</dbReference>
<dbReference type="SMART" id="SM00248">
    <property type="entry name" value="ANK"/>
    <property type="match status" value="3"/>
</dbReference>
<keyword evidence="1" id="KW-0677">Repeat</keyword>
<dbReference type="Pfam" id="PF12796">
    <property type="entry name" value="Ank_2"/>
    <property type="match status" value="1"/>
</dbReference>
<proteinExistence type="predicted"/>
<feature type="repeat" description="ANK" evidence="3">
    <location>
        <begin position="23"/>
        <end position="46"/>
    </location>
</feature>
<dbReference type="PANTHER" id="PTHR24198">
    <property type="entry name" value="ANKYRIN REPEAT AND PROTEIN KINASE DOMAIN-CONTAINING PROTEIN"/>
    <property type="match status" value="1"/>
</dbReference>
<evidence type="ECO:0000256" key="3">
    <source>
        <dbReference type="PROSITE-ProRule" id="PRU00023"/>
    </source>
</evidence>
<evidence type="ECO:0000256" key="1">
    <source>
        <dbReference type="ARBA" id="ARBA00022737"/>
    </source>
</evidence>
<feature type="non-terminal residue" evidence="4">
    <location>
        <position position="144"/>
    </location>
</feature>
<dbReference type="PANTHER" id="PTHR24198:SF165">
    <property type="entry name" value="ANKYRIN REPEAT-CONTAINING PROTEIN-RELATED"/>
    <property type="match status" value="1"/>
</dbReference>
<evidence type="ECO:0000313" key="4">
    <source>
        <dbReference type="EMBL" id="KAF2818168.1"/>
    </source>
</evidence>
<keyword evidence="5" id="KW-1185">Reference proteome</keyword>
<dbReference type="AlphaFoldDB" id="A0A6A6ZBE3"/>
<dbReference type="SUPFAM" id="SSF48403">
    <property type="entry name" value="Ankyrin repeat"/>
    <property type="match status" value="1"/>
</dbReference>
<sequence>MHDLVARLLLAHGRINPNCQDSDGRTPLSHAAEHGHNSLIEQLLKHKDIEPNCTDVVGHTPLSRAAAASQVQSVRMLIKHRLIPESKDTAGRTTLSWAVKCFESEPSGSTKIQQCRIVELLLSLDDIDPNSRDNEGRTPLSWAV</sequence>
<dbReference type="OrthoDB" id="341259at2759"/>
<reference evidence="4" key="1">
    <citation type="journal article" date="2020" name="Stud. Mycol.">
        <title>101 Dothideomycetes genomes: a test case for predicting lifestyles and emergence of pathogens.</title>
        <authorList>
            <person name="Haridas S."/>
            <person name="Albert R."/>
            <person name="Binder M."/>
            <person name="Bloem J."/>
            <person name="Labutti K."/>
            <person name="Salamov A."/>
            <person name="Andreopoulos B."/>
            <person name="Baker S."/>
            <person name="Barry K."/>
            <person name="Bills G."/>
            <person name="Bluhm B."/>
            <person name="Cannon C."/>
            <person name="Castanera R."/>
            <person name="Culley D."/>
            <person name="Daum C."/>
            <person name="Ezra D."/>
            <person name="Gonzalez J."/>
            <person name="Henrissat B."/>
            <person name="Kuo A."/>
            <person name="Liang C."/>
            <person name="Lipzen A."/>
            <person name="Lutzoni F."/>
            <person name="Magnuson J."/>
            <person name="Mondo S."/>
            <person name="Nolan M."/>
            <person name="Ohm R."/>
            <person name="Pangilinan J."/>
            <person name="Park H.-J."/>
            <person name="Ramirez L."/>
            <person name="Alfaro M."/>
            <person name="Sun H."/>
            <person name="Tritt A."/>
            <person name="Yoshinaga Y."/>
            <person name="Zwiers L.-H."/>
            <person name="Turgeon B."/>
            <person name="Goodwin S."/>
            <person name="Spatafora J."/>
            <person name="Crous P."/>
            <person name="Grigoriev I."/>
        </authorList>
    </citation>
    <scope>NUCLEOTIDE SEQUENCE</scope>
    <source>
        <strain evidence="4">CBS 113818</strain>
    </source>
</reference>
<dbReference type="PROSITE" id="PS50297">
    <property type="entry name" value="ANK_REP_REGION"/>
    <property type="match status" value="1"/>
</dbReference>
<name>A0A6A6ZBE3_9PLEO</name>
<dbReference type="InterPro" id="IPR036770">
    <property type="entry name" value="Ankyrin_rpt-contain_sf"/>
</dbReference>
<gene>
    <name evidence="4" type="ORF">CC86DRAFT_309733</name>
</gene>
<dbReference type="PROSITE" id="PS50088">
    <property type="entry name" value="ANK_REPEAT"/>
    <property type="match status" value="1"/>
</dbReference>
<protein>
    <submittedName>
        <fullName evidence="4">Ankyrin</fullName>
    </submittedName>
</protein>
<evidence type="ECO:0000256" key="2">
    <source>
        <dbReference type="ARBA" id="ARBA00023043"/>
    </source>
</evidence>